<keyword evidence="3" id="KW-0597">Phosphoprotein</keyword>
<sequence length="298" mass="33446">MAKETILIVDDIAQNLQILGEVLSAQGYRVAVATNGLQAIDVAQKVKPDLILLDVMMPEMDGYESCRRMKNIPEIENIPVIFLTARNTSEDLVAGFEAGAVDFVSKPFINVELLVRVKTQVRMKHLVEELERKNIELENKAIHDDLTGLFNHGHMFERLTHCQEIGVRYGTSLSVIMFDVDHFKSVNDNWGHQVGDQVLKKVSQIIKDTVRKTDIAGRYGGEEFMVICQETTIENTYALAERIRENIAQADTGYEGLRVTISGGVAESRVGEPVEQLVNRADELLYESKNSGRNKITQ</sequence>
<protein>
    <recommendedName>
        <fullName evidence="1">diguanylate cyclase</fullName>
        <ecNumber evidence="1">2.7.7.65</ecNumber>
    </recommendedName>
</protein>
<dbReference type="InterPro" id="IPR043128">
    <property type="entry name" value="Rev_trsase/Diguanyl_cyclase"/>
</dbReference>
<dbReference type="SMART" id="SM00448">
    <property type="entry name" value="REC"/>
    <property type="match status" value="1"/>
</dbReference>
<dbReference type="InterPro" id="IPR029787">
    <property type="entry name" value="Nucleotide_cyclase"/>
</dbReference>
<evidence type="ECO:0000259" key="4">
    <source>
        <dbReference type="PROSITE" id="PS50110"/>
    </source>
</evidence>
<dbReference type="SUPFAM" id="SSF55073">
    <property type="entry name" value="Nucleotide cyclase"/>
    <property type="match status" value="1"/>
</dbReference>
<dbReference type="Proteomes" id="UP001501565">
    <property type="component" value="Unassembled WGS sequence"/>
</dbReference>
<comment type="catalytic activity">
    <reaction evidence="2">
        <text>2 GTP = 3',3'-c-di-GMP + 2 diphosphate</text>
        <dbReference type="Rhea" id="RHEA:24898"/>
        <dbReference type="ChEBI" id="CHEBI:33019"/>
        <dbReference type="ChEBI" id="CHEBI:37565"/>
        <dbReference type="ChEBI" id="CHEBI:58805"/>
        <dbReference type="EC" id="2.7.7.65"/>
    </reaction>
</comment>
<dbReference type="CDD" id="cd19920">
    <property type="entry name" value="REC_PA4781-like"/>
    <property type="match status" value="1"/>
</dbReference>
<feature type="modified residue" description="4-aspartylphosphate" evidence="3">
    <location>
        <position position="54"/>
    </location>
</feature>
<dbReference type="NCBIfam" id="TIGR00254">
    <property type="entry name" value="GGDEF"/>
    <property type="match status" value="1"/>
</dbReference>
<dbReference type="PANTHER" id="PTHR45138">
    <property type="entry name" value="REGULATORY COMPONENTS OF SENSORY TRANSDUCTION SYSTEM"/>
    <property type="match status" value="1"/>
</dbReference>
<dbReference type="RefSeq" id="WP_344795303.1">
    <property type="nucleotide sequence ID" value="NZ_BAABBN010000004.1"/>
</dbReference>
<dbReference type="Pfam" id="PF00990">
    <property type="entry name" value="GGDEF"/>
    <property type="match status" value="1"/>
</dbReference>
<reference evidence="7" key="1">
    <citation type="journal article" date="2019" name="Int. J. Syst. Evol. Microbiol.">
        <title>The Global Catalogue of Microorganisms (GCM) 10K type strain sequencing project: providing services to taxonomists for standard genome sequencing and annotation.</title>
        <authorList>
            <consortium name="The Broad Institute Genomics Platform"/>
            <consortium name="The Broad Institute Genome Sequencing Center for Infectious Disease"/>
            <person name="Wu L."/>
            <person name="Ma J."/>
        </authorList>
    </citation>
    <scope>NUCLEOTIDE SEQUENCE [LARGE SCALE GENOMIC DNA]</scope>
    <source>
        <strain evidence="7">JCM 17551</strain>
    </source>
</reference>
<evidence type="ECO:0000313" key="7">
    <source>
        <dbReference type="Proteomes" id="UP001501565"/>
    </source>
</evidence>
<gene>
    <name evidence="6" type="ORF">GCM10022277_05790</name>
</gene>
<dbReference type="EMBL" id="BAABBN010000004">
    <property type="protein sequence ID" value="GAA3914094.1"/>
    <property type="molecule type" value="Genomic_DNA"/>
</dbReference>
<feature type="domain" description="GGDEF" evidence="5">
    <location>
        <begin position="171"/>
        <end position="298"/>
    </location>
</feature>
<dbReference type="Gene3D" id="3.40.50.2300">
    <property type="match status" value="1"/>
</dbReference>
<name>A0ABP7M7T7_9GAMM</name>
<dbReference type="Gene3D" id="3.30.70.270">
    <property type="match status" value="1"/>
</dbReference>
<dbReference type="InterPro" id="IPR011006">
    <property type="entry name" value="CheY-like_superfamily"/>
</dbReference>
<evidence type="ECO:0000259" key="5">
    <source>
        <dbReference type="PROSITE" id="PS50887"/>
    </source>
</evidence>
<dbReference type="EC" id="2.7.7.65" evidence="1"/>
<dbReference type="SUPFAM" id="SSF52172">
    <property type="entry name" value="CheY-like"/>
    <property type="match status" value="1"/>
</dbReference>
<dbReference type="SMART" id="SM00267">
    <property type="entry name" value="GGDEF"/>
    <property type="match status" value="1"/>
</dbReference>
<dbReference type="InterPro" id="IPR050469">
    <property type="entry name" value="Diguanylate_Cyclase"/>
</dbReference>
<accession>A0ABP7M7T7</accession>
<organism evidence="6 7">
    <name type="scientific">Litoribacillus peritrichatus</name>
    <dbReference type="NCBI Taxonomy" id="718191"/>
    <lineage>
        <taxon>Bacteria</taxon>
        <taxon>Pseudomonadati</taxon>
        <taxon>Pseudomonadota</taxon>
        <taxon>Gammaproteobacteria</taxon>
        <taxon>Oceanospirillales</taxon>
        <taxon>Oceanospirillaceae</taxon>
        <taxon>Litoribacillus</taxon>
    </lineage>
</organism>
<dbReference type="Pfam" id="PF00072">
    <property type="entry name" value="Response_reg"/>
    <property type="match status" value="1"/>
</dbReference>
<evidence type="ECO:0000313" key="6">
    <source>
        <dbReference type="EMBL" id="GAA3914094.1"/>
    </source>
</evidence>
<dbReference type="PROSITE" id="PS50887">
    <property type="entry name" value="GGDEF"/>
    <property type="match status" value="1"/>
</dbReference>
<evidence type="ECO:0000256" key="1">
    <source>
        <dbReference type="ARBA" id="ARBA00012528"/>
    </source>
</evidence>
<dbReference type="InterPro" id="IPR001789">
    <property type="entry name" value="Sig_transdc_resp-reg_receiver"/>
</dbReference>
<dbReference type="PROSITE" id="PS50110">
    <property type="entry name" value="RESPONSE_REGULATORY"/>
    <property type="match status" value="1"/>
</dbReference>
<keyword evidence="7" id="KW-1185">Reference proteome</keyword>
<proteinExistence type="predicted"/>
<evidence type="ECO:0000256" key="3">
    <source>
        <dbReference type="PROSITE-ProRule" id="PRU00169"/>
    </source>
</evidence>
<evidence type="ECO:0000256" key="2">
    <source>
        <dbReference type="ARBA" id="ARBA00034247"/>
    </source>
</evidence>
<feature type="domain" description="Response regulatory" evidence="4">
    <location>
        <begin position="5"/>
        <end position="121"/>
    </location>
</feature>
<dbReference type="CDD" id="cd01949">
    <property type="entry name" value="GGDEF"/>
    <property type="match status" value="1"/>
</dbReference>
<dbReference type="PANTHER" id="PTHR45138:SF9">
    <property type="entry name" value="DIGUANYLATE CYCLASE DGCM-RELATED"/>
    <property type="match status" value="1"/>
</dbReference>
<comment type="caution">
    <text evidence="6">The sequence shown here is derived from an EMBL/GenBank/DDBJ whole genome shotgun (WGS) entry which is preliminary data.</text>
</comment>
<dbReference type="InterPro" id="IPR000160">
    <property type="entry name" value="GGDEF_dom"/>
</dbReference>